<organism evidence="1 2">
    <name type="scientific">Escallonia herrerae</name>
    <dbReference type="NCBI Taxonomy" id="1293975"/>
    <lineage>
        <taxon>Eukaryota</taxon>
        <taxon>Viridiplantae</taxon>
        <taxon>Streptophyta</taxon>
        <taxon>Embryophyta</taxon>
        <taxon>Tracheophyta</taxon>
        <taxon>Spermatophyta</taxon>
        <taxon>Magnoliopsida</taxon>
        <taxon>eudicotyledons</taxon>
        <taxon>Gunneridae</taxon>
        <taxon>Pentapetalae</taxon>
        <taxon>asterids</taxon>
        <taxon>campanulids</taxon>
        <taxon>Escalloniales</taxon>
        <taxon>Escalloniaceae</taxon>
        <taxon>Escallonia</taxon>
    </lineage>
</organism>
<name>A0AA89BMK6_9ASTE</name>
<gene>
    <name evidence="1" type="ORF">RJ639_031768</name>
</gene>
<comment type="caution">
    <text evidence="1">The sequence shown here is derived from an EMBL/GenBank/DDBJ whole genome shotgun (WGS) entry which is preliminary data.</text>
</comment>
<dbReference type="EMBL" id="JAVXUP010000131">
    <property type="protein sequence ID" value="KAK3037051.1"/>
    <property type="molecule type" value="Genomic_DNA"/>
</dbReference>
<accession>A0AA89BMK6</accession>
<protein>
    <submittedName>
        <fullName evidence="1">Uncharacterized protein</fullName>
    </submittedName>
</protein>
<evidence type="ECO:0000313" key="1">
    <source>
        <dbReference type="EMBL" id="KAK3037051.1"/>
    </source>
</evidence>
<dbReference type="Proteomes" id="UP001188597">
    <property type="component" value="Unassembled WGS sequence"/>
</dbReference>
<keyword evidence="2" id="KW-1185">Reference proteome</keyword>
<proteinExistence type="predicted"/>
<evidence type="ECO:0000313" key="2">
    <source>
        <dbReference type="Proteomes" id="UP001188597"/>
    </source>
</evidence>
<dbReference type="AlphaFoldDB" id="A0AA89BMK6"/>
<sequence length="108" mass="12108">MVDVICFLCMEKNMSSPSSALKAHVSVLLSQVPAGLVRHMEPSLSLLEAIDLILRGAQNLVVPIKSNSRKKITSEIIKWPHHSQGPRLLIQMPAVGDQHQWDREYTEL</sequence>
<reference evidence="1" key="1">
    <citation type="submission" date="2022-12" db="EMBL/GenBank/DDBJ databases">
        <title>Draft genome assemblies for two species of Escallonia (Escalloniales).</title>
        <authorList>
            <person name="Chanderbali A."/>
            <person name="Dervinis C."/>
            <person name="Anghel I."/>
            <person name="Soltis D."/>
            <person name="Soltis P."/>
            <person name="Zapata F."/>
        </authorList>
    </citation>
    <scope>NUCLEOTIDE SEQUENCE</scope>
    <source>
        <strain evidence="1">UCBG64.0493</strain>
        <tissue evidence="1">Leaf</tissue>
    </source>
</reference>